<proteinExistence type="predicted"/>
<dbReference type="EMBL" id="JARIHO010000050">
    <property type="protein sequence ID" value="KAJ7321666.1"/>
    <property type="molecule type" value="Genomic_DNA"/>
</dbReference>
<comment type="caution">
    <text evidence="2">The sequence shown here is derived from an EMBL/GenBank/DDBJ whole genome shotgun (WGS) entry which is preliminary data.</text>
</comment>
<gene>
    <name evidence="2" type="ORF">DFH08DRAFT_889273</name>
</gene>
<dbReference type="AlphaFoldDB" id="A0AAD6ZHK7"/>
<feature type="compositionally biased region" description="Polar residues" evidence="1">
    <location>
        <begin position="99"/>
        <end position="111"/>
    </location>
</feature>
<sequence length="260" mass="29068">MPPALSEALLAFLVRQPLYELRLGRIIDIPLLRAAPSLWLLRVRFPAEVKRGSRIASPTARDRIFHSGCDDISTARPPTLPNLDIRAAPSVRSRRRQQYSHSGLPSGQNSRAHSLLLQRRRTVHALPASSPTRPALSGVPRGDLLDMPGLCSGSHHLHPPPGQRPLARGNHLTFARGNCDLPSAKRERMTALARPARPLICWRVYFDTDDAQSLLSEFTEDMKSGLHKTHTRGRLAVEEYRKNDLAEQRLRQATTTYING</sequence>
<protein>
    <submittedName>
        <fullName evidence="2">Uncharacterized protein</fullName>
    </submittedName>
</protein>
<evidence type="ECO:0000313" key="2">
    <source>
        <dbReference type="EMBL" id="KAJ7321666.1"/>
    </source>
</evidence>
<name>A0AAD6ZHK7_9AGAR</name>
<evidence type="ECO:0000313" key="3">
    <source>
        <dbReference type="Proteomes" id="UP001218218"/>
    </source>
</evidence>
<feature type="region of interest" description="Disordered" evidence="1">
    <location>
        <begin position="68"/>
        <end position="111"/>
    </location>
</feature>
<accession>A0AAD6ZHK7</accession>
<evidence type="ECO:0000256" key="1">
    <source>
        <dbReference type="SAM" id="MobiDB-lite"/>
    </source>
</evidence>
<keyword evidence="3" id="KW-1185">Reference proteome</keyword>
<dbReference type="Proteomes" id="UP001218218">
    <property type="component" value="Unassembled WGS sequence"/>
</dbReference>
<organism evidence="2 3">
    <name type="scientific">Mycena albidolilacea</name>
    <dbReference type="NCBI Taxonomy" id="1033008"/>
    <lineage>
        <taxon>Eukaryota</taxon>
        <taxon>Fungi</taxon>
        <taxon>Dikarya</taxon>
        <taxon>Basidiomycota</taxon>
        <taxon>Agaricomycotina</taxon>
        <taxon>Agaricomycetes</taxon>
        <taxon>Agaricomycetidae</taxon>
        <taxon>Agaricales</taxon>
        <taxon>Marasmiineae</taxon>
        <taxon>Mycenaceae</taxon>
        <taxon>Mycena</taxon>
    </lineage>
</organism>
<reference evidence="2" key="1">
    <citation type="submission" date="2023-03" db="EMBL/GenBank/DDBJ databases">
        <title>Massive genome expansion in bonnet fungi (Mycena s.s.) driven by repeated elements and novel gene families across ecological guilds.</title>
        <authorList>
            <consortium name="Lawrence Berkeley National Laboratory"/>
            <person name="Harder C.B."/>
            <person name="Miyauchi S."/>
            <person name="Viragh M."/>
            <person name="Kuo A."/>
            <person name="Thoen E."/>
            <person name="Andreopoulos B."/>
            <person name="Lu D."/>
            <person name="Skrede I."/>
            <person name="Drula E."/>
            <person name="Henrissat B."/>
            <person name="Morin E."/>
            <person name="Kohler A."/>
            <person name="Barry K."/>
            <person name="LaButti K."/>
            <person name="Morin E."/>
            <person name="Salamov A."/>
            <person name="Lipzen A."/>
            <person name="Mereny Z."/>
            <person name="Hegedus B."/>
            <person name="Baldrian P."/>
            <person name="Stursova M."/>
            <person name="Weitz H."/>
            <person name="Taylor A."/>
            <person name="Grigoriev I.V."/>
            <person name="Nagy L.G."/>
            <person name="Martin F."/>
            <person name="Kauserud H."/>
        </authorList>
    </citation>
    <scope>NUCLEOTIDE SEQUENCE</scope>
    <source>
        <strain evidence="2">CBHHK002</strain>
    </source>
</reference>